<protein>
    <submittedName>
        <fullName evidence="3">Uncharacterized protein</fullName>
    </submittedName>
</protein>
<keyword evidence="2" id="KW-0472">Membrane</keyword>
<accession>A0A7D7R924</accession>
<dbReference type="RefSeq" id="WP_219849617.1">
    <property type="nucleotide sequence ID" value="NZ_CP059491.1"/>
</dbReference>
<dbReference type="AlphaFoldDB" id="A0A7D7R924"/>
<dbReference type="Proteomes" id="UP000515663">
    <property type="component" value="Chromosome"/>
</dbReference>
<evidence type="ECO:0000256" key="2">
    <source>
        <dbReference type="SAM" id="Phobius"/>
    </source>
</evidence>
<evidence type="ECO:0000313" key="3">
    <source>
        <dbReference type="EMBL" id="QMT00530.1"/>
    </source>
</evidence>
<feature type="region of interest" description="Disordered" evidence="1">
    <location>
        <begin position="68"/>
        <end position="167"/>
    </location>
</feature>
<organism evidence="3 4">
    <name type="scientific">Gordonia jinghuaiqii</name>
    <dbReference type="NCBI Taxonomy" id="2758710"/>
    <lineage>
        <taxon>Bacteria</taxon>
        <taxon>Bacillati</taxon>
        <taxon>Actinomycetota</taxon>
        <taxon>Actinomycetes</taxon>
        <taxon>Mycobacteriales</taxon>
        <taxon>Gordoniaceae</taxon>
        <taxon>Gordonia</taxon>
    </lineage>
</organism>
<reference evidence="4" key="1">
    <citation type="submission" date="2020-07" db="EMBL/GenBank/DDBJ databases">
        <title>novel species isolated from the respiratory tract of Marmot.</title>
        <authorList>
            <person name="Zhang G."/>
        </authorList>
    </citation>
    <scope>NUCLEOTIDE SEQUENCE [LARGE SCALE GENOMIC DNA]</scope>
    <source>
        <strain evidence="4">686</strain>
    </source>
</reference>
<keyword evidence="2" id="KW-1133">Transmembrane helix</keyword>
<dbReference type="EMBL" id="CP059491">
    <property type="protein sequence ID" value="QMT00530.1"/>
    <property type="molecule type" value="Genomic_DNA"/>
</dbReference>
<feature type="compositionally biased region" description="Gly residues" evidence="1">
    <location>
        <begin position="111"/>
        <end position="123"/>
    </location>
</feature>
<name>A0A7D7R924_9ACTN</name>
<sequence>MAESPRPSPDTTDTQRGGSGRRGRRRLPFRWGQHIGRPTIRVSTAILLFVFVLCCVLYGYTSQRYGVVEPQAPRPTPKPTVEVVEPTYEAPPRTSFSTTESGTSTTDVTGSGTGTDTGTGEQGPGPSPSSRGAPPPPTTTRQTIPGLPNFEIPGFGAPTPTTPVPTR</sequence>
<evidence type="ECO:0000256" key="1">
    <source>
        <dbReference type="SAM" id="MobiDB-lite"/>
    </source>
</evidence>
<proteinExistence type="predicted"/>
<feature type="region of interest" description="Disordered" evidence="1">
    <location>
        <begin position="1"/>
        <end position="26"/>
    </location>
</feature>
<feature type="compositionally biased region" description="Low complexity" evidence="1">
    <location>
        <begin position="79"/>
        <end position="110"/>
    </location>
</feature>
<gene>
    <name evidence="3" type="ORF">H1R19_16705</name>
</gene>
<keyword evidence="2" id="KW-0812">Transmembrane</keyword>
<dbReference type="KEGG" id="gji:H1R19_16705"/>
<evidence type="ECO:0000313" key="4">
    <source>
        <dbReference type="Proteomes" id="UP000515663"/>
    </source>
</evidence>
<keyword evidence="4" id="KW-1185">Reference proteome</keyword>
<feature type="transmembrane region" description="Helical" evidence="2">
    <location>
        <begin position="40"/>
        <end position="60"/>
    </location>
</feature>